<dbReference type="Proteomes" id="UP001152749">
    <property type="component" value="Chromosome"/>
</dbReference>
<dbReference type="GO" id="GO:0003677">
    <property type="term" value="F:DNA binding"/>
    <property type="evidence" value="ECO:0007669"/>
    <property type="project" value="InterPro"/>
</dbReference>
<proteinExistence type="predicted"/>
<organism evidence="1 2">
    <name type="scientific">Flavobacterium collinsii</name>
    <dbReference type="NCBI Taxonomy" id="1114861"/>
    <lineage>
        <taxon>Bacteria</taxon>
        <taxon>Pseudomonadati</taxon>
        <taxon>Bacteroidota</taxon>
        <taxon>Flavobacteriia</taxon>
        <taxon>Flavobacteriales</taxon>
        <taxon>Flavobacteriaceae</taxon>
        <taxon>Flavobacterium</taxon>
    </lineage>
</organism>
<evidence type="ECO:0000313" key="1">
    <source>
        <dbReference type="EMBL" id="CAI2769137.1"/>
    </source>
</evidence>
<gene>
    <name evidence="1" type="ORF">TRV642_4485</name>
</gene>
<accession>A0A9W4TLA4</accession>
<name>A0A9W4TLA4_9FLAO</name>
<sequence>MSTINEKIDEIAIKEFKGNNSSFAKAVNTSETNIRNYRKHTIPKLDFIVKLHDLFGIGFEYLLSDEVEINAYKSEDRKSTAQDQELVSKMIMAENNLLKEKNDFLLEQIEFYKSKIEFLSLQTNVKKSHTTKEIAEGLKIIDEIENLFVKKSVK</sequence>
<dbReference type="KEGG" id="fcs:TRV642_4485"/>
<evidence type="ECO:0000313" key="2">
    <source>
        <dbReference type="Proteomes" id="UP001152749"/>
    </source>
</evidence>
<reference evidence="1" key="1">
    <citation type="submission" date="2022-09" db="EMBL/GenBank/DDBJ databases">
        <authorList>
            <person name="Duchaud E."/>
        </authorList>
    </citation>
    <scope>NUCLEOTIDE SEQUENCE</scope>
    <source>
        <strain evidence="1">TRV642</strain>
    </source>
</reference>
<dbReference type="RefSeq" id="WP_263361586.1">
    <property type="nucleotide sequence ID" value="NZ_OX336425.1"/>
</dbReference>
<dbReference type="Gene3D" id="1.10.260.40">
    <property type="entry name" value="lambda repressor-like DNA-binding domains"/>
    <property type="match status" value="1"/>
</dbReference>
<dbReference type="AlphaFoldDB" id="A0A9W4TLA4"/>
<dbReference type="EMBL" id="OX336425">
    <property type="protein sequence ID" value="CAI2769137.1"/>
    <property type="molecule type" value="Genomic_DNA"/>
</dbReference>
<protein>
    <submittedName>
        <fullName evidence="1">Uncharacterized protein</fullName>
    </submittedName>
</protein>
<dbReference type="InterPro" id="IPR010982">
    <property type="entry name" value="Lambda_DNA-bd_dom_sf"/>
</dbReference>